<sequence length="333" mass="38961">MMRIFVRSINFPTVFINNVSKKNSENISFAKNFLYIKFFGKKFPPILNQMNNLNESQQINDKLSLINMIQLVSMNHSEIQRWIVDNYPNKSNSSRYKLYQNMVQTRQSYIDRLMKSQSIQSSNLTPIKCRIHPLNKVFQSIRPSSIICITGDSNTGKSMLATSIAIDCAILSKRKVLFIDSDLSLTDDRLRLFHSNDLNELDSFIQIYQIFEINRLYDLFEMIDQDEQLHRSVLIIDSLNCFLWTAVHSKCSREIFIARLLYAIESITRKCHLTTIITRLENRYDQPLHLDVDIILKNDDDHIVAKITTANTWPRSEIDFNFNITKDLLSCQQ</sequence>
<dbReference type="SUPFAM" id="SSF52540">
    <property type="entry name" value="P-loop containing nucleoside triphosphate hydrolases"/>
    <property type="match status" value="1"/>
</dbReference>
<evidence type="ECO:0000313" key="1">
    <source>
        <dbReference type="Proteomes" id="UP000515146"/>
    </source>
</evidence>
<keyword evidence="1" id="KW-1185">Reference proteome</keyword>
<proteinExistence type="predicted"/>
<dbReference type="KEGG" id="dpte:113797180"/>
<evidence type="ECO:0000313" key="2">
    <source>
        <dbReference type="RefSeq" id="XP_027203321.1"/>
    </source>
</evidence>
<dbReference type="Gene3D" id="3.40.50.300">
    <property type="entry name" value="P-loop containing nucleotide triphosphate hydrolases"/>
    <property type="match status" value="1"/>
</dbReference>
<reference evidence="2" key="1">
    <citation type="submission" date="2025-08" db="UniProtKB">
        <authorList>
            <consortium name="RefSeq"/>
        </authorList>
    </citation>
    <scope>IDENTIFICATION</scope>
    <source>
        <strain evidence="2">Airmid</strain>
    </source>
</reference>
<dbReference type="AlphaFoldDB" id="A0A6P6YEJ1"/>
<name>A0A6P6YEJ1_DERPT</name>
<accession>A0A6P6YEJ1</accession>
<dbReference type="RefSeq" id="XP_027203321.1">
    <property type="nucleotide sequence ID" value="XM_027347520.1"/>
</dbReference>
<gene>
    <name evidence="2" type="primary">LOC113797180</name>
</gene>
<protein>
    <submittedName>
        <fullName evidence="2">Uncharacterized protein LOC113797180</fullName>
    </submittedName>
</protein>
<dbReference type="OrthoDB" id="10373721at2759"/>
<organism evidence="1 2">
    <name type="scientific">Dermatophagoides pteronyssinus</name>
    <name type="common">European house dust mite</name>
    <dbReference type="NCBI Taxonomy" id="6956"/>
    <lineage>
        <taxon>Eukaryota</taxon>
        <taxon>Metazoa</taxon>
        <taxon>Ecdysozoa</taxon>
        <taxon>Arthropoda</taxon>
        <taxon>Chelicerata</taxon>
        <taxon>Arachnida</taxon>
        <taxon>Acari</taxon>
        <taxon>Acariformes</taxon>
        <taxon>Sarcoptiformes</taxon>
        <taxon>Astigmata</taxon>
        <taxon>Psoroptidia</taxon>
        <taxon>Analgoidea</taxon>
        <taxon>Pyroglyphidae</taxon>
        <taxon>Dermatophagoidinae</taxon>
        <taxon>Dermatophagoides</taxon>
    </lineage>
</organism>
<dbReference type="InParanoid" id="A0A6P6YEJ1"/>
<dbReference type="Proteomes" id="UP000515146">
    <property type="component" value="Unplaced"/>
</dbReference>
<dbReference type="InterPro" id="IPR027417">
    <property type="entry name" value="P-loop_NTPase"/>
</dbReference>